<accession>A0A917VZN9</accession>
<sequence>MVDVQGIWDTEAMTGEVSPDIEVAEFAGQLFFRLWRAAHTRTAQALDSIGLTTTTFAVLNVLGARGGTIQQQLSTDMGIDPSAMVKLINQLEEAGLAQRRRRPNDRRAWEVSITRQGQDTLRQAKQMASDVEDDILGGLTTADRRRLLALLRRALASAPPQPLWRADEADQD</sequence>
<dbReference type="SMART" id="SM00347">
    <property type="entry name" value="HTH_MARR"/>
    <property type="match status" value="1"/>
</dbReference>
<dbReference type="PROSITE" id="PS50995">
    <property type="entry name" value="HTH_MARR_2"/>
    <property type="match status" value="1"/>
</dbReference>
<dbReference type="InterPro" id="IPR000835">
    <property type="entry name" value="HTH_MarR-typ"/>
</dbReference>
<evidence type="ECO:0000313" key="2">
    <source>
        <dbReference type="EMBL" id="GGL48785.1"/>
    </source>
</evidence>
<proteinExistence type="predicted"/>
<dbReference type="SUPFAM" id="SSF46785">
    <property type="entry name" value="Winged helix' DNA-binding domain"/>
    <property type="match status" value="1"/>
</dbReference>
<dbReference type="GO" id="GO:0003700">
    <property type="term" value="F:DNA-binding transcription factor activity"/>
    <property type="evidence" value="ECO:0007669"/>
    <property type="project" value="InterPro"/>
</dbReference>
<dbReference type="RefSeq" id="WP_188893439.1">
    <property type="nucleotide sequence ID" value="NZ_BMMZ01000001.1"/>
</dbReference>
<dbReference type="PRINTS" id="PR00598">
    <property type="entry name" value="HTHMARR"/>
</dbReference>
<reference evidence="2" key="2">
    <citation type="submission" date="2020-09" db="EMBL/GenBank/DDBJ databases">
        <authorList>
            <person name="Sun Q."/>
            <person name="Zhou Y."/>
        </authorList>
    </citation>
    <scope>NUCLEOTIDE SEQUENCE</scope>
    <source>
        <strain evidence="2">CGMCC 4.7306</strain>
    </source>
</reference>
<dbReference type="Proteomes" id="UP000613840">
    <property type="component" value="Unassembled WGS sequence"/>
</dbReference>
<organism evidence="2 3">
    <name type="scientific">Microlunatus endophyticus</name>
    <dbReference type="NCBI Taxonomy" id="1716077"/>
    <lineage>
        <taxon>Bacteria</taxon>
        <taxon>Bacillati</taxon>
        <taxon>Actinomycetota</taxon>
        <taxon>Actinomycetes</taxon>
        <taxon>Propionibacteriales</taxon>
        <taxon>Propionibacteriaceae</taxon>
        <taxon>Microlunatus</taxon>
    </lineage>
</organism>
<evidence type="ECO:0000259" key="1">
    <source>
        <dbReference type="PROSITE" id="PS50995"/>
    </source>
</evidence>
<dbReference type="InterPro" id="IPR039422">
    <property type="entry name" value="MarR/SlyA-like"/>
</dbReference>
<comment type="caution">
    <text evidence="2">The sequence shown here is derived from an EMBL/GenBank/DDBJ whole genome shotgun (WGS) entry which is preliminary data.</text>
</comment>
<dbReference type="InterPro" id="IPR036388">
    <property type="entry name" value="WH-like_DNA-bd_sf"/>
</dbReference>
<dbReference type="Gene3D" id="1.10.10.10">
    <property type="entry name" value="Winged helix-like DNA-binding domain superfamily/Winged helix DNA-binding domain"/>
    <property type="match status" value="1"/>
</dbReference>
<dbReference type="InterPro" id="IPR036390">
    <property type="entry name" value="WH_DNA-bd_sf"/>
</dbReference>
<feature type="domain" description="HTH marR-type" evidence="1">
    <location>
        <begin position="27"/>
        <end position="156"/>
    </location>
</feature>
<reference evidence="2" key="1">
    <citation type="journal article" date="2014" name="Int. J. Syst. Evol. Microbiol.">
        <title>Complete genome sequence of Corynebacterium casei LMG S-19264T (=DSM 44701T), isolated from a smear-ripened cheese.</title>
        <authorList>
            <consortium name="US DOE Joint Genome Institute (JGI-PGF)"/>
            <person name="Walter F."/>
            <person name="Albersmeier A."/>
            <person name="Kalinowski J."/>
            <person name="Ruckert C."/>
        </authorList>
    </citation>
    <scope>NUCLEOTIDE SEQUENCE</scope>
    <source>
        <strain evidence="2">CGMCC 4.7306</strain>
    </source>
</reference>
<dbReference type="Pfam" id="PF01047">
    <property type="entry name" value="MarR"/>
    <property type="match status" value="1"/>
</dbReference>
<protein>
    <recommendedName>
        <fullName evidence="1">HTH marR-type domain-containing protein</fullName>
    </recommendedName>
</protein>
<name>A0A917VZN9_9ACTN</name>
<dbReference type="PANTHER" id="PTHR33164">
    <property type="entry name" value="TRANSCRIPTIONAL REGULATOR, MARR FAMILY"/>
    <property type="match status" value="1"/>
</dbReference>
<keyword evidence="3" id="KW-1185">Reference proteome</keyword>
<dbReference type="PANTHER" id="PTHR33164:SF43">
    <property type="entry name" value="HTH-TYPE TRANSCRIPTIONAL REPRESSOR YETL"/>
    <property type="match status" value="1"/>
</dbReference>
<dbReference type="EMBL" id="BMMZ01000001">
    <property type="protein sequence ID" value="GGL48785.1"/>
    <property type="molecule type" value="Genomic_DNA"/>
</dbReference>
<gene>
    <name evidence="2" type="ORF">GCM10011575_03470</name>
</gene>
<dbReference type="GO" id="GO:0006950">
    <property type="term" value="P:response to stress"/>
    <property type="evidence" value="ECO:0007669"/>
    <property type="project" value="TreeGrafter"/>
</dbReference>
<evidence type="ECO:0000313" key="3">
    <source>
        <dbReference type="Proteomes" id="UP000613840"/>
    </source>
</evidence>
<dbReference type="AlphaFoldDB" id="A0A917VZN9"/>